<dbReference type="Pfam" id="PF08245">
    <property type="entry name" value="Mur_ligase_M"/>
    <property type="match status" value="1"/>
</dbReference>
<evidence type="ECO:0000259" key="15">
    <source>
        <dbReference type="Pfam" id="PF01225"/>
    </source>
</evidence>
<dbReference type="Pfam" id="PF01225">
    <property type="entry name" value="Mur_ligase"/>
    <property type="match status" value="1"/>
</dbReference>
<keyword evidence="11 14" id="KW-0131">Cell cycle</keyword>
<dbReference type="HAMAP" id="MF_00046">
    <property type="entry name" value="MurC"/>
    <property type="match status" value="1"/>
</dbReference>
<evidence type="ECO:0000256" key="11">
    <source>
        <dbReference type="ARBA" id="ARBA00023306"/>
    </source>
</evidence>
<dbReference type="InterPro" id="IPR036565">
    <property type="entry name" value="Mur-like_cat_sf"/>
</dbReference>
<keyword evidence="12 14" id="KW-0961">Cell wall biogenesis/degradation</keyword>
<dbReference type="Proteomes" id="UP001501475">
    <property type="component" value="Unassembled WGS sequence"/>
</dbReference>
<dbReference type="SUPFAM" id="SSF51984">
    <property type="entry name" value="MurCD N-terminal domain"/>
    <property type="match status" value="1"/>
</dbReference>
<dbReference type="InterPro" id="IPR000713">
    <property type="entry name" value="Mur_ligase_N"/>
</dbReference>
<dbReference type="SUPFAM" id="SSF53244">
    <property type="entry name" value="MurD-like peptide ligases, peptide-binding domain"/>
    <property type="match status" value="1"/>
</dbReference>
<organism evidence="18 19">
    <name type="scientific">Nostocoides vanveenii</name>
    <dbReference type="NCBI Taxonomy" id="330835"/>
    <lineage>
        <taxon>Bacteria</taxon>
        <taxon>Bacillati</taxon>
        <taxon>Actinomycetota</taxon>
        <taxon>Actinomycetes</taxon>
        <taxon>Micrococcales</taxon>
        <taxon>Intrasporangiaceae</taxon>
        <taxon>Nostocoides</taxon>
    </lineage>
</organism>
<evidence type="ECO:0000256" key="7">
    <source>
        <dbReference type="ARBA" id="ARBA00022741"/>
    </source>
</evidence>
<dbReference type="Gene3D" id="3.40.50.720">
    <property type="entry name" value="NAD(P)-binding Rossmann-like Domain"/>
    <property type="match status" value="1"/>
</dbReference>
<keyword evidence="6 14" id="KW-0132">Cell division</keyword>
<dbReference type="NCBIfam" id="TIGR01082">
    <property type="entry name" value="murC"/>
    <property type="match status" value="1"/>
</dbReference>
<evidence type="ECO:0000259" key="16">
    <source>
        <dbReference type="Pfam" id="PF02875"/>
    </source>
</evidence>
<evidence type="ECO:0000313" key="18">
    <source>
        <dbReference type="EMBL" id="GAA1764640.1"/>
    </source>
</evidence>
<evidence type="ECO:0000313" key="19">
    <source>
        <dbReference type="Proteomes" id="UP001501475"/>
    </source>
</evidence>
<dbReference type="InterPro" id="IPR004101">
    <property type="entry name" value="Mur_ligase_C"/>
</dbReference>
<evidence type="ECO:0000256" key="10">
    <source>
        <dbReference type="ARBA" id="ARBA00022984"/>
    </source>
</evidence>
<evidence type="ECO:0000256" key="1">
    <source>
        <dbReference type="ARBA" id="ARBA00004496"/>
    </source>
</evidence>
<comment type="catalytic activity">
    <reaction evidence="13 14">
        <text>UDP-N-acetyl-alpha-D-muramate + L-alanine + ATP = UDP-N-acetyl-alpha-D-muramoyl-L-alanine + ADP + phosphate + H(+)</text>
        <dbReference type="Rhea" id="RHEA:23372"/>
        <dbReference type="ChEBI" id="CHEBI:15378"/>
        <dbReference type="ChEBI" id="CHEBI:30616"/>
        <dbReference type="ChEBI" id="CHEBI:43474"/>
        <dbReference type="ChEBI" id="CHEBI:57972"/>
        <dbReference type="ChEBI" id="CHEBI:70757"/>
        <dbReference type="ChEBI" id="CHEBI:83898"/>
        <dbReference type="ChEBI" id="CHEBI:456216"/>
        <dbReference type="EC" id="6.3.2.8"/>
    </reaction>
</comment>
<dbReference type="PANTHER" id="PTHR43445">
    <property type="entry name" value="UDP-N-ACETYLMURAMATE--L-ALANINE LIGASE-RELATED"/>
    <property type="match status" value="1"/>
</dbReference>
<protein>
    <recommendedName>
        <fullName evidence="3 14">UDP-N-acetylmuramate--L-alanine ligase</fullName>
        <ecNumber evidence="3 14">6.3.2.8</ecNumber>
    </recommendedName>
    <alternativeName>
        <fullName evidence="14">UDP-N-acetylmuramoyl-L-alanine synthetase</fullName>
    </alternativeName>
</protein>
<name>A0ABP4WWM5_9MICO</name>
<dbReference type="GO" id="GO:0016874">
    <property type="term" value="F:ligase activity"/>
    <property type="evidence" value="ECO:0007669"/>
    <property type="project" value="UniProtKB-KW"/>
</dbReference>
<dbReference type="Pfam" id="PF02875">
    <property type="entry name" value="Mur_ligase_C"/>
    <property type="match status" value="1"/>
</dbReference>
<evidence type="ECO:0000256" key="3">
    <source>
        <dbReference type="ARBA" id="ARBA00012211"/>
    </source>
</evidence>
<comment type="subcellular location">
    <subcellularLocation>
        <location evidence="1 14">Cytoplasm</location>
    </subcellularLocation>
</comment>
<evidence type="ECO:0000256" key="9">
    <source>
        <dbReference type="ARBA" id="ARBA00022960"/>
    </source>
</evidence>
<accession>A0ABP4WWM5</accession>
<evidence type="ECO:0000256" key="8">
    <source>
        <dbReference type="ARBA" id="ARBA00022840"/>
    </source>
</evidence>
<dbReference type="Gene3D" id="3.40.1190.10">
    <property type="entry name" value="Mur-like, catalytic domain"/>
    <property type="match status" value="1"/>
</dbReference>
<comment type="function">
    <text evidence="14">Cell wall formation.</text>
</comment>
<dbReference type="InterPro" id="IPR050061">
    <property type="entry name" value="MurCDEF_pg_biosynth"/>
</dbReference>
<gene>
    <name evidence="14 18" type="primary">murC</name>
    <name evidence="18" type="ORF">GCM10009810_24570</name>
</gene>
<keyword evidence="8 14" id="KW-0067">ATP-binding</keyword>
<feature type="domain" description="Mur ligase central" evidence="17">
    <location>
        <begin position="126"/>
        <end position="306"/>
    </location>
</feature>
<dbReference type="PANTHER" id="PTHR43445:SF3">
    <property type="entry name" value="UDP-N-ACETYLMURAMATE--L-ALANINE LIGASE"/>
    <property type="match status" value="1"/>
</dbReference>
<comment type="caution">
    <text evidence="18">The sequence shown here is derived from an EMBL/GenBank/DDBJ whole genome shotgun (WGS) entry which is preliminary data.</text>
</comment>
<dbReference type="SUPFAM" id="SSF53623">
    <property type="entry name" value="MurD-like peptide ligases, catalytic domain"/>
    <property type="match status" value="1"/>
</dbReference>
<proteinExistence type="inferred from homology"/>
<keyword evidence="7 14" id="KW-0547">Nucleotide-binding</keyword>
<feature type="domain" description="Mur ligase N-terminal catalytic" evidence="15">
    <location>
        <begin position="24"/>
        <end position="119"/>
    </location>
</feature>
<dbReference type="EMBL" id="BAAAPN010000055">
    <property type="protein sequence ID" value="GAA1764640.1"/>
    <property type="molecule type" value="Genomic_DNA"/>
</dbReference>
<evidence type="ECO:0000256" key="12">
    <source>
        <dbReference type="ARBA" id="ARBA00023316"/>
    </source>
</evidence>
<evidence type="ECO:0000256" key="13">
    <source>
        <dbReference type="ARBA" id="ARBA00047833"/>
    </source>
</evidence>
<evidence type="ECO:0000259" key="17">
    <source>
        <dbReference type="Pfam" id="PF08245"/>
    </source>
</evidence>
<evidence type="ECO:0000256" key="2">
    <source>
        <dbReference type="ARBA" id="ARBA00004752"/>
    </source>
</evidence>
<dbReference type="EC" id="6.3.2.8" evidence="3 14"/>
<evidence type="ECO:0000256" key="4">
    <source>
        <dbReference type="ARBA" id="ARBA00022490"/>
    </source>
</evidence>
<dbReference type="InterPro" id="IPR005758">
    <property type="entry name" value="UDP-N-AcMur_Ala_ligase_MurC"/>
</dbReference>
<sequence>MPYGVNERFDFGEPTRPAAALGRVHFIAIGGSGMSGVAAFLSDLGVTVSGCDGAESPAVERLRADGIAVAIGHDPAHLVGVDTVIVSSAIPESNAELAAARADGRAVLHRAQALASAMGDDTRVAVAGANGKTTTSAMIVSALRAAGADPSFAIGSELVDLGRNSLRGSGQVFVAEADESDGSFLSYRPHIAVVTNVQPDHLDFYGDVAHVEAAYAAFARSVEPGGVLVAFADDAGSARLASAMRAAGRRVITYGEAPEADVRITDVAVAGLTSRAIVTYDGMPLDLTVAAPGRHNLVNAVAALSVGWAGLGLDPVALAAGLAAFPGTRRRFERRGSAAGVDVVDDYAHNAPKVAAVVAGARAVVAPGASVRVVFQPHLYSRTRDFAPGFAAGLAGADQVVLLPVYGAREQPMPGVDSHLIAAELAALGGEAELAADPADAVRRLVAKAAAGDLVLTVGAGDVTRLAPLILAALDGGRE</sequence>
<keyword evidence="4 14" id="KW-0963">Cytoplasm</keyword>
<feature type="binding site" evidence="14">
    <location>
        <begin position="128"/>
        <end position="134"/>
    </location>
    <ligand>
        <name>ATP</name>
        <dbReference type="ChEBI" id="CHEBI:30616"/>
    </ligand>
</feature>
<comment type="pathway">
    <text evidence="2 14">Cell wall biogenesis; peptidoglycan biosynthesis.</text>
</comment>
<evidence type="ECO:0000256" key="6">
    <source>
        <dbReference type="ARBA" id="ARBA00022618"/>
    </source>
</evidence>
<keyword evidence="19" id="KW-1185">Reference proteome</keyword>
<comment type="similarity">
    <text evidence="14">Belongs to the MurCDEF family.</text>
</comment>
<feature type="domain" description="Mur ligase C-terminal" evidence="16">
    <location>
        <begin position="330"/>
        <end position="461"/>
    </location>
</feature>
<evidence type="ECO:0000256" key="14">
    <source>
        <dbReference type="HAMAP-Rule" id="MF_00046"/>
    </source>
</evidence>
<dbReference type="InterPro" id="IPR036615">
    <property type="entry name" value="Mur_ligase_C_dom_sf"/>
</dbReference>
<dbReference type="Gene3D" id="3.90.190.20">
    <property type="entry name" value="Mur ligase, C-terminal domain"/>
    <property type="match status" value="1"/>
</dbReference>
<keyword evidence="10 14" id="KW-0573">Peptidoglycan synthesis</keyword>
<keyword evidence="9 14" id="KW-0133">Cell shape</keyword>
<dbReference type="RefSeq" id="WP_344066726.1">
    <property type="nucleotide sequence ID" value="NZ_BAAAPN010000055.1"/>
</dbReference>
<keyword evidence="5 14" id="KW-0436">Ligase</keyword>
<reference evidence="19" key="1">
    <citation type="journal article" date="2019" name="Int. J. Syst. Evol. Microbiol.">
        <title>The Global Catalogue of Microorganisms (GCM) 10K type strain sequencing project: providing services to taxonomists for standard genome sequencing and annotation.</title>
        <authorList>
            <consortium name="The Broad Institute Genomics Platform"/>
            <consortium name="The Broad Institute Genome Sequencing Center for Infectious Disease"/>
            <person name="Wu L."/>
            <person name="Ma J."/>
        </authorList>
    </citation>
    <scope>NUCLEOTIDE SEQUENCE [LARGE SCALE GENOMIC DNA]</scope>
    <source>
        <strain evidence="19">JCM 15591</strain>
    </source>
</reference>
<dbReference type="InterPro" id="IPR013221">
    <property type="entry name" value="Mur_ligase_cen"/>
</dbReference>
<evidence type="ECO:0000256" key="5">
    <source>
        <dbReference type="ARBA" id="ARBA00022598"/>
    </source>
</evidence>